<gene>
    <name evidence="2" type="ordered locus">Natpe_3339</name>
</gene>
<dbReference type="EMBL" id="CP003372">
    <property type="protein sequence ID" value="AGB33126.1"/>
    <property type="molecule type" value="Genomic_DNA"/>
</dbReference>
<organism evidence="2 3">
    <name type="scientific">Natrinema pellirubrum (strain DSM 15624 / CIP 106293 / JCM 10476 / NCIMB 786 / 157)</name>
    <dbReference type="NCBI Taxonomy" id="797303"/>
    <lineage>
        <taxon>Archaea</taxon>
        <taxon>Methanobacteriati</taxon>
        <taxon>Methanobacteriota</taxon>
        <taxon>Stenosarchaea group</taxon>
        <taxon>Halobacteria</taxon>
        <taxon>Halobacteriales</taxon>
        <taxon>Natrialbaceae</taxon>
        <taxon>Natrinema</taxon>
    </lineage>
</organism>
<dbReference type="STRING" id="797303.Natpe_3339"/>
<dbReference type="Proteomes" id="UP000010843">
    <property type="component" value="Chromosome"/>
</dbReference>
<reference evidence="3" key="1">
    <citation type="submission" date="2012-02" db="EMBL/GenBank/DDBJ databases">
        <title>Complete sequence of chromosome of Natrinema pellirubrum DSM 15624.</title>
        <authorList>
            <person name="Lucas S."/>
            <person name="Han J."/>
            <person name="Lapidus A."/>
            <person name="Cheng J.-F."/>
            <person name="Goodwin L."/>
            <person name="Pitluck S."/>
            <person name="Peters L."/>
            <person name="Teshima H."/>
            <person name="Detter J.C."/>
            <person name="Han C."/>
            <person name="Tapia R."/>
            <person name="Land M."/>
            <person name="Hauser L."/>
            <person name="Kyrpides N."/>
            <person name="Ivanova N."/>
            <person name="Pagani I."/>
            <person name="Sproer C."/>
            <person name="Anderson I."/>
            <person name="Woyke T."/>
        </authorList>
    </citation>
    <scope>NUCLEOTIDE SEQUENCE [LARGE SCALE GENOMIC DNA]</scope>
    <source>
        <strain evidence="3">DSM 15624 / JCM 10476 / NCIMB 786</strain>
    </source>
</reference>
<dbReference type="eggNOG" id="arCOG09071">
    <property type="taxonomic scope" value="Archaea"/>
</dbReference>
<protein>
    <recommendedName>
        <fullName evidence="4">PH domain-containing protein</fullName>
    </recommendedName>
</protein>
<feature type="transmembrane region" description="Helical" evidence="1">
    <location>
        <begin position="88"/>
        <end position="107"/>
    </location>
</feature>
<dbReference type="GeneID" id="14333919"/>
<name>L0JRW4_NATP1</name>
<feature type="transmembrane region" description="Helical" evidence="1">
    <location>
        <begin position="188"/>
        <end position="205"/>
    </location>
</feature>
<proteinExistence type="predicted"/>
<dbReference type="HOGENOM" id="CLU_064027_0_0_2"/>
<feature type="transmembrane region" description="Helical" evidence="1">
    <location>
        <begin position="21"/>
        <end position="42"/>
    </location>
</feature>
<keyword evidence="1" id="KW-0472">Membrane</keyword>
<evidence type="ECO:0000313" key="2">
    <source>
        <dbReference type="EMBL" id="AGB33126.1"/>
    </source>
</evidence>
<dbReference type="RefSeq" id="WP_015299199.1">
    <property type="nucleotide sequence ID" value="NC_019962.1"/>
</dbReference>
<feature type="transmembrane region" description="Helical" evidence="1">
    <location>
        <begin position="165"/>
        <end position="182"/>
    </location>
</feature>
<dbReference type="AlphaFoldDB" id="L0JRW4"/>
<accession>L0JRW4</accession>
<evidence type="ECO:0008006" key="4">
    <source>
        <dbReference type="Google" id="ProtNLM"/>
    </source>
</evidence>
<evidence type="ECO:0000313" key="3">
    <source>
        <dbReference type="Proteomes" id="UP000010843"/>
    </source>
</evidence>
<feature type="transmembrane region" description="Helical" evidence="1">
    <location>
        <begin position="113"/>
        <end position="131"/>
    </location>
</feature>
<evidence type="ECO:0000256" key="1">
    <source>
        <dbReference type="SAM" id="Phobius"/>
    </source>
</evidence>
<keyword evidence="1" id="KW-1133">Transmembrane helix</keyword>
<feature type="transmembrane region" description="Helical" evidence="1">
    <location>
        <begin position="48"/>
        <end position="68"/>
    </location>
</feature>
<sequence length="306" mass="33725">MASYDRHRPLEVSDPDIGFQAGFGFYLGIVVTGIVAIAGVFADVGTAALLGILPSTVTAVAIVGHIYASRARGLPERIGRSRWRRLGCYAPAAAFTVLLFTAETMPIADTGRFIVLTVAAAVLAGVSGLGLERMAKNRYVDALTTDVPAATWTWQRSGGWSGEPIYTVIMAFMIVAGLVSMWQGEWYLGPFWVVYGAVMILSRHYDWYDLEETDRWNPPEIRVHEAGLVVDRSFWTEFVPWETVDGVRLTDDELVVERRRFGLESGVFDLRCDRAAIDDADAVAGALERARERATSRDLRAVDTAD</sequence>
<keyword evidence="1" id="KW-0812">Transmembrane</keyword>
<dbReference type="KEGG" id="npe:Natpe_3339"/>